<dbReference type="GO" id="GO:0008234">
    <property type="term" value="F:cysteine-type peptidase activity"/>
    <property type="evidence" value="ECO:0007669"/>
    <property type="project" value="InterPro"/>
</dbReference>
<evidence type="ECO:0000313" key="7">
    <source>
        <dbReference type="WBParaSite" id="L893_g1306.t1"/>
    </source>
</evidence>
<feature type="region of interest" description="Disordered" evidence="4">
    <location>
        <begin position="259"/>
        <end position="337"/>
    </location>
</feature>
<dbReference type="Pfam" id="PF02902">
    <property type="entry name" value="Peptidase_C48"/>
    <property type="match status" value="1"/>
</dbReference>
<dbReference type="InterPro" id="IPR003653">
    <property type="entry name" value="Peptidase_C48_C"/>
</dbReference>
<feature type="compositionally biased region" description="Basic and acidic residues" evidence="4">
    <location>
        <begin position="287"/>
        <end position="308"/>
    </location>
</feature>
<sequence length="337" mass="37577">HDINRPGPRRSSRLSSTPAPCSDVSRVTCSDNFGSLRHRSGLEAWLPTDLVRQYLELRLPAHLVIDPCVFDMPNIENRSRIFGSHMDSLGTGDILMPILADNHWTLATVGQDEPVIRHYDTRGDLPSPRIVKRLSEIAAVLGLRATSSVSMPTDMFHRQTDSYNCGAYVCMLAERIAYPSLSTRFDKDDGDRWRALALKALKTGRGVTPRKPLGYRPQSSDLCTVVEHKLFASTSDCRIPFDTASPVLKPTIEQAMRRYNEPRYNEPRYNEPRQTTPPVGQEPPLSEDGRSKESTVTRDSSSEDDRKATPVGLNPSSSSEDIKQEKAEAPTVGHPKP</sequence>
<evidence type="ECO:0000256" key="1">
    <source>
        <dbReference type="ARBA" id="ARBA00005234"/>
    </source>
</evidence>
<evidence type="ECO:0000259" key="5">
    <source>
        <dbReference type="PROSITE" id="PS50600"/>
    </source>
</evidence>
<dbReference type="GO" id="GO:0006508">
    <property type="term" value="P:proteolysis"/>
    <property type="evidence" value="ECO:0007669"/>
    <property type="project" value="UniProtKB-KW"/>
</dbReference>
<keyword evidence="6" id="KW-1185">Reference proteome</keyword>
<dbReference type="SUPFAM" id="SSF54001">
    <property type="entry name" value="Cysteine proteinases"/>
    <property type="match status" value="1"/>
</dbReference>
<evidence type="ECO:0000313" key="6">
    <source>
        <dbReference type="Proteomes" id="UP000095287"/>
    </source>
</evidence>
<organism evidence="6 7">
    <name type="scientific">Steinernema glaseri</name>
    <dbReference type="NCBI Taxonomy" id="37863"/>
    <lineage>
        <taxon>Eukaryota</taxon>
        <taxon>Metazoa</taxon>
        <taxon>Ecdysozoa</taxon>
        <taxon>Nematoda</taxon>
        <taxon>Chromadorea</taxon>
        <taxon>Rhabditida</taxon>
        <taxon>Tylenchina</taxon>
        <taxon>Panagrolaimomorpha</taxon>
        <taxon>Strongyloidoidea</taxon>
        <taxon>Steinernematidae</taxon>
        <taxon>Steinernema</taxon>
    </lineage>
</organism>
<dbReference type="AlphaFoldDB" id="A0A1I7Y651"/>
<protein>
    <submittedName>
        <fullName evidence="7">ULP_PROTEASE domain-containing protein</fullName>
    </submittedName>
</protein>
<dbReference type="WBParaSite" id="L893_g1306.t1">
    <property type="protein sequence ID" value="L893_g1306.t1"/>
    <property type="gene ID" value="L893_g1306"/>
</dbReference>
<dbReference type="Proteomes" id="UP000095287">
    <property type="component" value="Unplaced"/>
</dbReference>
<evidence type="ECO:0000256" key="3">
    <source>
        <dbReference type="ARBA" id="ARBA00022801"/>
    </source>
</evidence>
<proteinExistence type="inferred from homology"/>
<feature type="compositionally biased region" description="Basic and acidic residues" evidence="4">
    <location>
        <begin position="259"/>
        <end position="271"/>
    </location>
</feature>
<reference evidence="7" key="1">
    <citation type="submission" date="2016-11" db="UniProtKB">
        <authorList>
            <consortium name="WormBaseParasite"/>
        </authorList>
    </citation>
    <scope>IDENTIFICATION</scope>
</reference>
<name>A0A1I7Y651_9BILA</name>
<dbReference type="InterPro" id="IPR038765">
    <property type="entry name" value="Papain-like_cys_pep_sf"/>
</dbReference>
<comment type="similarity">
    <text evidence="1">Belongs to the peptidase C48 family.</text>
</comment>
<evidence type="ECO:0000256" key="2">
    <source>
        <dbReference type="ARBA" id="ARBA00022670"/>
    </source>
</evidence>
<dbReference type="Gene3D" id="3.40.395.10">
    <property type="entry name" value="Adenoviral Proteinase, Chain A"/>
    <property type="match status" value="1"/>
</dbReference>
<dbReference type="PROSITE" id="PS50600">
    <property type="entry name" value="ULP_PROTEASE"/>
    <property type="match status" value="1"/>
</dbReference>
<accession>A0A1I7Y651</accession>
<keyword evidence="3" id="KW-0378">Hydrolase</keyword>
<evidence type="ECO:0000256" key="4">
    <source>
        <dbReference type="SAM" id="MobiDB-lite"/>
    </source>
</evidence>
<feature type="region of interest" description="Disordered" evidence="4">
    <location>
        <begin position="1"/>
        <end position="21"/>
    </location>
</feature>
<keyword evidence="2" id="KW-0645">Protease</keyword>
<feature type="domain" description="Ubiquitin-like protease family profile" evidence="5">
    <location>
        <begin position="1"/>
        <end position="176"/>
    </location>
</feature>